<dbReference type="Pfam" id="PF18439">
    <property type="entry name" value="zf_UBZ"/>
    <property type="match status" value="1"/>
</dbReference>
<dbReference type="PANTHER" id="PTHR45873">
    <property type="entry name" value="DNA POLYMERASE ETA"/>
    <property type="match status" value="1"/>
</dbReference>
<dbReference type="AlphaFoldDB" id="A0A2S4KZV1"/>
<dbReference type="InterPro" id="IPR001126">
    <property type="entry name" value="UmuC"/>
</dbReference>
<feature type="signal peptide" evidence="15">
    <location>
        <begin position="1"/>
        <end position="22"/>
    </location>
</feature>
<evidence type="ECO:0000256" key="13">
    <source>
        <dbReference type="SAM" id="MobiDB-lite"/>
    </source>
</evidence>
<evidence type="ECO:0000256" key="9">
    <source>
        <dbReference type="ARBA" id="ARBA00023204"/>
    </source>
</evidence>
<dbReference type="GO" id="GO:0007064">
    <property type="term" value="P:mitotic sister chromatid cohesion"/>
    <property type="evidence" value="ECO:0007669"/>
    <property type="project" value="UniProtKB-ARBA"/>
</dbReference>
<dbReference type="STRING" id="94208.A0A2S4KZV1"/>
<evidence type="ECO:0000259" key="16">
    <source>
        <dbReference type="PROSITE" id="PS50157"/>
    </source>
</evidence>
<feature type="transmembrane region" description="Helical" evidence="14">
    <location>
        <begin position="194"/>
        <end position="218"/>
    </location>
</feature>
<evidence type="ECO:0000256" key="3">
    <source>
        <dbReference type="ARBA" id="ARBA00022679"/>
    </source>
</evidence>
<evidence type="ECO:0000256" key="6">
    <source>
        <dbReference type="ARBA" id="ARBA00022771"/>
    </source>
</evidence>
<dbReference type="GO" id="GO:0005657">
    <property type="term" value="C:replication fork"/>
    <property type="evidence" value="ECO:0007669"/>
    <property type="project" value="UniProtKB-ARBA"/>
</dbReference>
<evidence type="ECO:0000313" key="19">
    <source>
        <dbReference type="EMBL" id="POR35720.1"/>
    </source>
</evidence>
<dbReference type="InterPro" id="IPR036775">
    <property type="entry name" value="DNA_pol_Y-fam_lit_finger_sf"/>
</dbReference>
<dbReference type="Gene3D" id="3.30.70.270">
    <property type="match status" value="1"/>
</dbReference>
<evidence type="ECO:0000256" key="10">
    <source>
        <dbReference type="ARBA" id="ARBA00023242"/>
    </source>
</evidence>
<evidence type="ECO:0000256" key="11">
    <source>
        <dbReference type="ARBA" id="ARBA00044975"/>
    </source>
</evidence>
<evidence type="ECO:0000256" key="8">
    <source>
        <dbReference type="ARBA" id="ARBA00023128"/>
    </source>
</evidence>
<dbReference type="InterPro" id="IPR043128">
    <property type="entry name" value="Rev_trsase/Diguanyl_cyclase"/>
</dbReference>
<dbReference type="Gene3D" id="1.10.150.20">
    <property type="entry name" value="5' to 3' exonuclease, C-terminal subdomain"/>
    <property type="match status" value="1"/>
</dbReference>
<dbReference type="GO" id="GO:0006281">
    <property type="term" value="P:DNA repair"/>
    <property type="evidence" value="ECO:0007669"/>
    <property type="project" value="UniProtKB-KW"/>
</dbReference>
<keyword evidence="4" id="KW-0479">Metal-binding</keyword>
<evidence type="ECO:0000256" key="1">
    <source>
        <dbReference type="ARBA" id="ARBA00004123"/>
    </source>
</evidence>
<evidence type="ECO:0000256" key="15">
    <source>
        <dbReference type="SAM" id="SignalP"/>
    </source>
</evidence>
<proteinExistence type="predicted"/>
<evidence type="ECO:0000256" key="14">
    <source>
        <dbReference type="SAM" id="Phobius"/>
    </source>
</evidence>
<dbReference type="GO" id="GO:0003684">
    <property type="term" value="F:damaged DNA binding"/>
    <property type="evidence" value="ECO:0007669"/>
    <property type="project" value="InterPro"/>
</dbReference>
<keyword evidence="14" id="KW-0812">Transmembrane</keyword>
<evidence type="ECO:0000259" key="17">
    <source>
        <dbReference type="PROSITE" id="PS50173"/>
    </source>
</evidence>
<evidence type="ECO:0000256" key="2">
    <source>
        <dbReference type="ARBA" id="ARBA00004173"/>
    </source>
</evidence>
<protein>
    <recommendedName>
        <fullName evidence="11">DNA polymerase eta</fullName>
    </recommendedName>
</protein>
<keyword evidence="14" id="KW-1133">Transmembrane helix</keyword>
<keyword evidence="15" id="KW-0732">Signal</keyword>
<keyword evidence="8" id="KW-0496">Mitochondrion</keyword>
<feature type="compositionally biased region" description="Basic and acidic residues" evidence="13">
    <location>
        <begin position="731"/>
        <end position="747"/>
    </location>
</feature>
<keyword evidence="10" id="KW-0539">Nucleus</keyword>
<dbReference type="GO" id="GO:0003887">
    <property type="term" value="F:DNA-directed DNA polymerase activity"/>
    <property type="evidence" value="ECO:0007669"/>
    <property type="project" value="TreeGrafter"/>
</dbReference>
<evidence type="ECO:0000256" key="7">
    <source>
        <dbReference type="ARBA" id="ARBA00022833"/>
    </source>
</evidence>
<dbReference type="SUPFAM" id="SSF100879">
    <property type="entry name" value="Lesion bypass DNA polymerase (Y-family), little finger domain"/>
    <property type="match status" value="1"/>
</dbReference>
<evidence type="ECO:0000259" key="18">
    <source>
        <dbReference type="PROSITE" id="PS51907"/>
    </source>
</evidence>
<keyword evidence="5" id="KW-0227">DNA damage</keyword>
<dbReference type="GO" id="GO:0005634">
    <property type="term" value="C:nucleus"/>
    <property type="evidence" value="ECO:0007669"/>
    <property type="project" value="UniProtKB-SubCell"/>
</dbReference>
<dbReference type="InterPro" id="IPR052230">
    <property type="entry name" value="DNA_polymerase_eta"/>
</dbReference>
<keyword evidence="9" id="KW-0234">DNA repair</keyword>
<keyword evidence="7" id="KW-0862">Zinc</keyword>
<dbReference type="EMBL" id="PKSG01000415">
    <property type="protein sequence ID" value="POR35720.1"/>
    <property type="molecule type" value="Genomic_DNA"/>
</dbReference>
<dbReference type="GO" id="GO:0042276">
    <property type="term" value="P:error-prone translesion synthesis"/>
    <property type="evidence" value="ECO:0007669"/>
    <property type="project" value="TreeGrafter"/>
</dbReference>
<dbReference type="Pfam" id="PF21704">
    <property type="entry name" value="POLH-Rev1_HhH"/>
    <property type="match status" value="1"/>
</dbReference>
<evidence type="ECO:0000313" key="20">
    <source>
        <dbReference type="Proteomes" id="UP000237481"/>
    </source>
</evidence>
<dbReference type="PROSITE" id="PS51907">
    <property type="entry name" value="ZF_UBZ3"/>
    <property type="match status" value="1"/>
</dbReference>
<dbReference type="Pfam" id="PF11799">
    <property type="entry name" value="IMS_C"/>
    <property type="match status" value="1"/>
</dbReference>
<gene>
    <name evidence="19" type="ORF">TPAR_04078</name>
</gene>
<feature type="region of interest" description="Disordered" evidence="13">
    <location>
        <begin position="841"/>
        <end position="889"/>
    </location>
</feature>
<reference evidence="19 20" key="1">
    <citation type="submission" date="2018-01" db="EMBL/GenBank/DDBJ databases">
        <title>Harnessing the power of phylogenomics to disentangle the directionality and signatures of interkingdom host jumping in the parasitic fungal genus Tolypocladium.</title>
        <authorList>
            <person name="Quandt C.A."/>
            <person name="Patterson W."/>
            <person name="Spatafora J.W."/>
        </authorList>
    </citation>
    <scope>NUCLEOTIDE SEQUENCE [LARGE SCALE GENOMIC DNA]</scope>
    <source>
        <strain evidence="19 20">NRBC 100945</strain>
    </source>
</reference>
<dbReference type="FunFam" id="1.10.150.20:FF:000014">
    <property type="entry name" value="Polymerase (DNA directed), eta"/>
    <property type="match status" value="1"/>
</dbReference>
<comment type="subcellular location">
    <subcellularLocation>
        <location evidence="2">Mitochondrion</location>
    </subcellularLocation>
    <subcellularLocation>
        <location evidence="1">Nucleus</location>
    </subcellularLocation>
</comment>
<dbReference type="GO" id="GO:0005739">
    <property type="term" value="C:mitochondrion"/>
    <property type="evidence" value="ECO:0007669"/>
    <property type="project" value="UniProtKB-SubCell"/>
</dbReference>
<feature type="chain" id="PRO_5015634449" description="DNA polymerase eta" evidence="15">
    <location>
        <begin position="23"/>
        <end position="889"/>
    </location>
</feature>
<dbReference type="PANTHER" id="PTHR45873:SF1">
    <property type="entry name" value="DNA POLYMERASE ETA"/>
    <property type="match status" value="1"/>
</dbReference>
<accession>A0A2S4KZV1</accession>
<feature type="domain" description="C2H2-type" evidence="16">
    <location>
        <begin position="815"/>
        <end position="842"/>
    </location>
</feature>
<dbReference type="PROSITE" id="PS00028">
    <property type="entry name" value="ZINC_FINGER_C2H2_1"/>
    <property type="match status" value="1"/>
</dbReference>
<comment type="caution">
    <text evidence="19">The sequence shown here is derived from an EMBL/GenBank/DDBJ whole genome shotgun (WGS) entry which is preliminary data.</text>
</comment>
<dbReference type="Proteomes" id="UP000237481">
    <property type="component" value="Unassembled WGS sequence"/>
</dbReference>
<keyword evidence="6 12" id="KW-0863">Zinc-finger</keyword>
<dbReference type="GO" id="GO:0009314">
    <property type="term" value="P:response to radiation"/>
    <property type="evidence" value="ECO:0007669"/>
    <property type="project" value="TreeGrafter"/>
</dbReference>
<dbReference type="PROSITE" id="PS50173">
    <property type="entry name" value="UMUC"/>
    <property type="match status" value="1"/>
</dbReference>
<evidence type="ECO:0000256" key="12">
    <source>
        <dbReference type="PROSITE-ProRule" id="PRU00042"/>
    </source>
</evidence>
<dbReference type="InterPro" id="IPR017961">
    <property type="entry name" value="DNA_pol_Y-fam_little_finger"/>
</dbReference>
<evidence type="ECO:0000256" key="4">
    <source>
        <dbReference type="ARBA" id="ARBA00022723"/>
    </source>
</evidence>
<feature type="domain" description="UmuC" evidence="17">
    <location>
        <begin position="272"/>
        <end position="534"/>
    </location>
</feature>
<dbReference type="InterPro" id="IPR013087">
    <property type="entry name" value="Znf_C2H2_type"/>
</dbReference>
<dbReference type="PROSITE" id="PS50157">
    <property type="entry name" value="ZINC_FINGER_C2H2_2"/>
    <property type="match status" value="1"/>
</dbReference>
<dbReference type="Pfam" id="PF00817">
    <property type="entry name" value="IMS"/>
    <property type="match status" value="1"/>
</dbReference>
<dbReference type="Gene3D" id="3.40.1170.60">
    <property type="match status" value="1"/>
</dbReference>
<organism evidence="19 20">
    <name type="scientific">Tolypocladium paradoxum</name>
    <dbReference type="NCBI Taxonomy" id="94208"/>
    <lineage>
        <taxon>Eukaryota</taxon>
        <taxon>Fungi</taxon>
        <taxon>Dikarya</taxon>
        <taxon>Ascomycota</taxon>
        <taxon>Pezizomycotina</taxon>
        <taxon>Sordariomycetes</taxon>
        <taxon>Hypocreomycetidae</taxon>
        <taxon>Hypocreales</taxon>
        <taxon>Ophiocordycipitaceae</taxon>
        <taxon>Tolypocladium</taxon>
    </lineage>
</organism>
<sequence>MVSSSFSLAVLGALLFVSPLRAAKKCYFVDGTEAESSQMPCNPDAEFSACCAMAKDRPDICLSSGLCYAQDSGFEGMIYSNGCTDQTGQAAACPHFCPDRTNNWKGGLAIDSYNVLQCNAGNKYCCRKAGDQRNCCGNATAVVSINVGQLRLPTKTTSVGAGTTATVTASATCGAAQPDGASAKNECPKDNTAIVGGAVGGLLGAALLASLGAIAVLCMRRPKEQWTHNAPLEYSNKVVAGVPPQELPARPIHEMQGSQLASYSTSNPLRVIAHIDLDAFYAQCEMVRLGVAEDRPLAVQQWQGLIAINYPARDSGISRHCNVTEAKKLCPDLIAQHVATWREGDDKWAYRDDAAANIASDKVSLDPYRLQSRKILALVKDALPHNLQKVEKASIDEVFLDLSAHVHSVLLERFPELSNPPPYDDPAEMLPLPSVAALDWRADALVDLDEDEEETQDPDWDDVAILVGSEIVRTVRAQIREKLGYTSSAGIASNKLLSKLGSGFKKPNSQTVVRHRAVHAFLADFKLTKIRNLGGKLGDQVVSMFHTETVKEALEVSLDQMKAKLGDDTGLWLYNTVRGIDTSEVNSRTQIKSMLSAKSFRPSISTPDQAAKWLRIFVADIHARLVEEGSLDNKRRPRTINLHHRTGGQTRSRQGPIPQGKTLNEEVLFQLAKDLLSQIIADGKVWPCANLSLSVGGFEDGVKGNMGIGAFLVRGGVEAGSPRSTSPDIRATSEDRPSKKPRTDDGGLHRFFARKSLLNDTAANNQGLDATGGEKGVDNRNRTTLDAETGAEAQGPEWPVAGQTHAERQLPITDFLCPRCKASFEDPESLQSHEDWHIAKDLQEEERVRPAFADRPPTSRGSVPKGTSASSRRGRGGKLEQGQRKLKFG</sequence>
<dbReference type="InterPro" id="IPR041298">
    <property type="entry name" value="UBZ3"/>
</dbReference>
<feature type="domain" description="UBZ3-type" evidence="18">
    <location>
        <begin position="810"/>
        <end position="845"/>
    </location>
</feature>
<dbReference type="GO" id="GO:0035861">
    <property type="term" value="C:site of double-strand break"/>
    <property type="evidence" value="ECO:0007669"/>
    <property type="project" value="TreeGrafter"/>
</dbReference>
<keyword evidence="3 19" id="KW-0808">Transferase</keyword>
<dbReference type="OrthoDB" id="5723at2759"/>
<dbReference type="FunFam" id="3.30.1490.100:FF:000009">
    <property type="entry name" value="DNA polymerase eta subunit"/>
    <property type="match status" value="1"/>
</dbReference>
<keyword evidence="14" id="KW-0472">Membrane</keyword>
<dbReference type="InterPro" id="IPR043502">
    <property type="entry name" value="DNA/RNA_pol_sf"/>
</dbReference>
<dbReference type="GO" id="GO:0008270">
    <property type="term" value="F:zinc ion binding"/>
    <property type="evidence" value="ECO:0007669"/>
    <property type="project" value="UniProtKB-KW"/>
</dbReference>
<name>A0A2S4KZV1_9HYPO</name>
<dbReference type="GO" id="GO:0070987">
    <property type="term" value="P:error-free translesion synthesis"/>
    <property type="evidence" value="ECO:0007669"/>
    <property type="project" value="UniProtKB-ARBA"/>
</dbReference>
<dbReference type="FunFam" id="3.40.1170.60:FF:000008">
    <property type="entry name" value="DNA polymerase eta subunit"/>
    <property type="match status" value="1"/>
</dbReference>
<dbReference type="SUPFAM" id="SSF56672">
    <property type="entry name" value="DNA/RNA polymerases"/>
    <property type="match status" value="1"/>
</dbReference>
<evidence type="ECO:0000256" key="5">
    <source>
        <dbReference type="ARBA" id="ARBA00022763"/>
    </source>
</evidence>
<feature type="region of interest" description="Disordered" evidence="13">
    <location>
        <begin position="717"/>
        <end position="747"/>
    </location>
</feature>
<dbReference type="Gene3D" id="3.30.1490.100">
    <property type="entry name" value="DNA polymerase, Y-family, little finger domain"/>
    <property type="match status" value="1"/>
</dbReference>
<keyword evidence="20" id="KW-1185">Reference proteome</keyword>